<dbReference type="NCBIfam" id="TIGR00689">
    <property type="entry name" value="rpiB_lacA_lacB"/>
    <property type="match status" value="1"/>
</dbReference>
<evidence type="ECO:0000313" key="3">
    <source>
        <dbReference type="EMBL" id="MBK9983655.1"/>
    </source>
</evidence>
<sequence>MASDLLYKIGIAADHGGFVLKEKLKMKLHDQGYEVIDFGNTELNLADDYPDYILPLAKAIADGWVSRGIAICGSGVGACIIANKVAKVRACLIHEDFSAHQGVEDDNMNMICLGGRVIDEQLAWTLTTTFLAAKFSALERHVRRLRKVTEIEKNKN</sequence>
<evidence type="ECO:0000313" key="4">
    <source>
        <dbReference type="Proteomes" id="UP000808337"/>
    </source>
</evidence>
<dbReference type="PANTHER" id="PTHR43732">
    <property type="entry name" value="RIBOSE 5-PHOSPHATE ISOMERASE-RELATED"/>
    <property type="match status" value="1"/>
</dbReference>
<dbReference type="PANTHER" id="PTHR43732:SF1">
    <property type="entry name" value="RIBOSE 5-PHOSPHATE ISOMERASE"/>
    <property type="match status" value="1"/>
</dbReference>
<keyword evidence="2 3" id="KW-0413">Isomerase</keyword>
<proteinExistence type="inferred from homology"/>
<comment type="similarity">
    <text evidence="1">Belongs to the LacAB/RpiB family.</text>
</comment>
<reference evidence="3 4" key="1">
    <citation type="submission" date="2020-10" db="EMBL/GenBank/DDBJ databases">
        <title>Connecting structure to function with the recovery of over 1000 high-quality activated sludge metagenome-assembled genomes encoding full-length rRNA genes using long-read sequencing.</title>
        <authorList>
            <person name="Singleton C.M."/>
            <person name="Petriglieri F."/>
            <person name="Kristensen J.M."/>
            <person name="Kirkegaard R.H."/>
            <person name="Michaelsen T.Y."/>
            <person name="Andersen M.H."/>
            <person name="Karst S.M."/>
            <person name="Dueholm M.S."/>
            <person name="Nielsen P.H."/>
            <person name="Albertsen M."/>
        </authorList>
    </citation>
    <scope>NUCLEOTIDE SEQUENCE [LARGE SCALE GENOMIC DNA]</scope>
    <source>
        <strain evidence="3">Ribe_18-Q3-R11-54_MAXAC.273</strain>
    </source>
</reference>
<dbReference type="EMBL" id="JADKGY010000022">
    <property type="protein sequence ID" value="MBK9983655.1"/>
    <property type="molecule type" value="Genomic_DNA"/>
</dbReference>
<dbReference type="Pfam" id="PF02502">
    <property type="entry name" value="LacAB_rpiB"/>
    <property type="match status" value="1"/>
</dbReference>
<protein>
    <submittedName>
        <fullName evidence="3">RpiB/LacA/LacB family sugar-phosphate isomerase</fullName>
    </submittedName>
</protein>
<name>A0A9D7SUS1_9BACT</name>
<dbReference type="GO" id="GO:0005975">
    <property type="term" value="P:carbohydrate metabolic process"/>
    <property type="evidence" value="ECO:0007669"/>
    <property type="project" value="InterPro"/>
</dbReference>
<dbReference type="PIRSF" id="PIRSF005384">
    <property type="entry name" value="RpiB_LacA_B"/>
    <property type="match status" value="1"/>
</dbReference>
<accession>A0A9D7SUS1</accession>
<gene>
    <name evidence="3" type="ORF">IPP15_14955</name>
</gene>
<dbReference type="GO" id="GO:0016861">
    <property type="term" value="F:intramolecular oxidoreductase activity, interconverting aldoses and ketoses"/>
    <property type="evidence" value="ECO:0007669"/>
    <property type="project" value="UniProtKB-ARBA"/>
</dbReference>
<dbReference type="Gene3D" id="3.40.1400.10">
    <property type="entry name" value="Sugar-phosphate isomerase, RpiB/LacA/LacB"/>
    <property type="match status" value="1"/>
</dbReference>
<dbReference type="InterPro" id="IPR003500">
    <property type="entry name" value="RpiB_LacA_LacB"/>
</dbReference>
<dbReference type="InterPro" id="IPR036569">
    <property type="entry name" value="RpiB_LacA_LacB_sf"/>
</dbReference>
<evidence type="ECO:0000256" key="2">
    <source>
        <dbReference type="ARBA" id="ARBA00023235"/>
    </source>
</evidence>
<organism evidence="3 4">
    <name type="scientific">Candidatus Opimibacter skivensis</name>
    <dbReference type="NCBI Taxonomy" id="2982028"/>
    <lineage>
        <taxon>Bacteria</taxon>
        <taxon>Pseudomonadati</taxon>
        <taxon>Bacteroidota</taxon>
        <taxon>Saprospiria</taxon>
        <taxon>Saprospirales</taxon>
        <taxon>Saprospiraceae</taxon>
        <taxon>Candidatus Opimibacter</taxon>
    </lineage>
</organism>
<dbReference type="Proteomes" id="UP000808337">
    <property type="component" value="Unassembled WGS sequence"/>
</dbReference>
<evidence type="ECO:0000256" key="1">
    <source>
        <dbReference type="ARBA" id="ARBA00008754"/>
    </source>
</evidence>
<comment type="caution">
    <text evidence="3">The sequence shown here is derived from an EMBL/GenBank/DDBJ whole genome shotgun (WGS) entry which is preliminary data.</text>
</comment>
<dbReference type="AlphaFoldDB" id="A0A9D7SUS1"/>
<dbReference type="NCBIfam" id="NF004051">
    <property type="entry name" value="PRK05571.1"/>
    <property type="match status" value="1"/>
</dbReference>
<dbReference type="InterPro" id="IPR051812">
    <property type="entry name" value="SPI_LacAB/RpiB"/>
</dbReference>
<dbReference type="SUPFAM" id="SSF89623">
    <property type="entry name" value="Ribose/Galactose isomerase RpiB/AlsB"/>
    <property type="match status" value="1"/>
</dbReference>